<keyword evidence="1" id="KW-1133">Transmembrane helix</keyword>
<feature type="transmembrane region" description="Helical" evidence="1">
    <location>
        <begin position="268"/>
        <end position="293"/>
    </location>
</feature>
<feature type="transmembrane region" description="Helical" evidence="1">
    <location>
        <begin position="341"/>
        <end position="359"/>
    </location>
</feature>
<feature type="transmembrane region" description="Helical" evidence="1">
    <location>
        <begin position="130"/>
        <end position="154"/>
    </location>
</feature>
<dbReference type="Proteomes" id="UP000269115">
    <property type="component" value="Unassembled WGS sequence"/>
</dbReference>
<feature type="transmembrane region" description="Helical" evidence="1">
    <location>
        <begin position="59"/>
        <end position="79"/>
    </location>
</feature>
<dbReference type="EMBL" id="RJUR01000016">
    <property type="protein sequence ID" value="ROQ46401.1"/>
    <property type="molecule type" value="Genomic_DNA"/>
</dbReference>
<dbReference type="InterPro" id="IPR025291">
    <property type="entry name" value="DUF4153"/>
</dbReference>
<name>A0A9X8HIC1_PSEPU</name>
<reference evidence="2 3" key="1">
    <citation type="submission" date="2018-11" db="EMBL/GenBank/DDBJ databases">
        <title>Genomic analyses of the natural microbiome of Caenorhabditis elegans.</title>
        <authorList>
            <person name="Samuel B."/>
        </authorList>
    </citation>
    <scope>NUCLEOTIDE SEQUENCE [LARGE SCALE GENOMIC DNA]</scope>
    <source>
        <strain evidence="2 3">BIGb0473</strain>
    </source>
</reference>
<evidence type="ECO:0000256" key="1">
    <source>
        <dbReference type="SAM" id="Phobius"/>
    </source>
</evidence>
<proteinExistence type="predicted"/>
<dbReference type="Pfam" id="PF13687">
    <property type="entry name" value="DUF4153"/>
    <property type="match status" value="1"/>
</dbReference>
<feature type="transmembrane region" description="Helical" evidence="1">
    <location>
        <begin position="91"/>
        <end position="109"/>
    </location>
</feature>
<feature type="transmembrane region" description="Helical" evidence="1">
    <location>
        <begin position="207"/>
        <end position="232"/>
    </location>
</feature>
<comment type="caution">
    <text evidence="2">The sequence shown here is derived from an EMBL/GenBank/DDBJ whole genome shotgun (WGS) entry which is preliminary data.</text>
</comment>
<feature type="transmembrane region" description="Helical" evidence="1">
    <location>
        <begin position="7"/>
        <end position="26"/>
    </location>
</feature>
<gene>
    <name evidence="2" type="ORF">EDF85_4240</name>
</gene>
<dbReference type="AlphaFoldDB" id="A0A9X8HIC1"/>
<sequence>MPVLNRSVLYYLAIALVQGALLLTFIHYRNPVLAVFCATLALVGGINLQLLGGAVRQRGTWLLVAGLALLMASVSAWLYAQSADGWLWMRWIPASLVLAYIGAAFILSWPTRDGNRLRYQDLYQHAWNNAFIVLLALLVTLAFWLLLWLCGRLFTILGAPVLSDIFASLEFICVCLPIFFSLGIRMGRQNDKAIGLLRNVLLTVCRYLLPLCSLIAVVFTLALAVTGVAPIFNTGYSTSILLCLVGSTLFLLNGVFQDGEHDAGYARPLKLLVNASLVCLPLLTALACYSSWLRIDQYGLTPQRFLAMLLIGIALVHSLAALWAIRPRQAVWLGSLRRSNPLIALLSFVVLMLVFTPVLNPLTYSAANQMERLLSGRTSADAFDARALRYRLGKPGIEQFERLSRLVKEGQILDAPSRELLADRLLEAEPVSMSPREYGPKLEWIGPAPEDSAQMLNLTLIESQCGSSGCAAWQVDLDDDGVNEVLVVPKHEYSTSAFVYARHEGFWRDYARVDGIGTGRALIEQIRAGTLKLAKPRYKTLVIDGRELGMMPYPQRD</sequence>
<accession>A0A9X8HIC1</accession>
<keyword evidence="1" id="KW-0812">Transmembrane</keyword>
<feature type="transmembrane region" description="Helical" evidence="1">
    <location>
        <begin position="32"/>
        <end position="52"/>
    </location>
</feature>
<feature type="transmembrane region" description="Helical" evidence="1">
    <location>
        <begin position="166"/>
        <end position="186"/>
    </location>
</feature>
<dbReference type="RefSeq" id="WP_123753412.1">
    <property type="nucleotide sequence ID" value="NZ_RJUR01000016.1"/>
</dbReference>
<organism evidence="2 3">
    <name type="scientific">Pseudomonas putida</name>
    <name type="common">Arthrobacter siderocapsulatus</name>
    <dbReference type="NCBI Taxonomy" id="303"/>
    <lineage>
        <taxon>Bacteria</taxon>
        <taxon>Pseudomonadati</taxon>
        <taxon>Pseudomonadota</taxon>
        <taxon>Gammaproteobacteria</taxon>
        <taxon>Pseudomonadales</taxon>
        <taxon>Pseudomonadaceae</taxon>
        <taxon>Pseudomonas</taxon>
    </lineage>
</organism>
<keyword evidence="1" id="KW-0472">Membrane</keyword>
<protein>
    <submittedName>
        <fullName evidence="2">Uncharacterized protein DUF4153</fullName>
    </submittedName>
</protein>
<evidence type="ECO:0000313" key="2">
    <source>
        <dbReference type="EMBL" id="ROQ46401.1"/>
    </source>
</evidence>
<feature type="transmembrane region" description="Helical" evidence="1">
    <location>
        <begin position="305"/>
        <end position="325"/>
    </location>
</feature>
<evidence type="ECO:0000313" key="3">
    <source>
        <dbReference type="Proteomes" id="UP000269115"/>
    </source>
</evidence>